<evidence type="ECO:0000313" key="2">
    <source>
        <dbReference type="Proteomes" id="UP000030653"/>
    </source>
</evidence>
<accession>M5G0J5</accession>
<dbReference type="GeneID" id="63685319"/>
<name>M5G0J5_DACPD</name>
<keyword evidence="2" id="KW-1185">Reference proteome</keyword>
<evidence type="ECO:0000313" key="1">
    <source>
        <dbReference type="EMBL" id="EJU01650.1"/>
    </source>
</evidence>
<sequence length="252" mass="27746">MVRISVFLEREKNRPSHPPSRGARAFASAFPSPESFDLTSMVKPPSRMRTAPVHAFSNLRFSLGYSPKNSPIIRLLHGGTTRRSISGQIPLDRSPMFLDDQPTPDTLAGLLSGPFPPLDPGSSGISTPSPNTRKPSITELATAYPLTSIEKWTPLNKLPAMAKTILDFVDSNRLPHPSLEKLLPIDSIWARRVHFPMVGSREAATEAYVDRYFLEPSSHILALLTRCAYGTEPEFTIKGGSCDRVVISRPSL</sequence>
<organism evidence="1 2">
    <name type="scientific">Dacryopinax primogenitus (strain DJM 731)</name>
    <name type="common">Brown rot fungus</name>
    <dbReference type="NCBI Taxonomy" id="1858805"/>
    <lineage>
        <taxon>Eukaryota</taxon>
        <taxon>Fungi</taxon>
        <taxon>Dikarya</taxon>
        <taxon>Basidiomycota</taxon>
        <taxon>Agaricomycotina</taxon>
        <taxon>Dacrymycetes</taxon>
        <taxon>Dacrymycetales</taxon>
        <taxon>Dacrymycetaceae</taxon>
        <taxon>Dacryopinax</taxon>
    </lineage>
</organism>
<dbReference type="Proteomes" id="UP000030653">
    <property type="component" value="Unassembled WGS sequence"/>
</dbReference>
<reference evidence="1 2" key="1">
    <citation type="journal article" date="2012" name="Science">
        <title>The Paleozoic origin of enzymatic lignin decomposition reconstructed from 31 fungal genomes.</title>
        <authorList>
            <person name="Floudas D."/>
            <person name="Binder M."/>
            <person name="Riley R."/>
            <person name="Barry K."/>
            <person name="Blanchette R.A."/>
            <person name="Henrissat B."/>
            <person name="Martinez A.T."/>
            <person name="Otillar R."/>
            <person name="Spatafora J.W."/>
            <person name="Yadav J.S."/>
            <person name="Aerts A."/>
            <person name="Benoit I."/>
            <person name="Boyd A."/>
            <person name="Carlson A."/>
            <person name="Copeland A."/>
            <person name="Coutinho P.M."/>
            <person name="de Vries R.P."/>
            <person name="Ferreira P."/>
            <person name="Findley K."/>
            <person name="Foster B."/>
            <person name="Gaskell J."/>
            <person name="Glotzer D."/>
            <person name="Gorecki P."/>
            <person name="Heitman J."/>
            <person name="Hesse C."/>
            <person name="Hori C."/>
            <person name="Igarashi K."/>
            <person name="Jurgens J.A."/>
            <person name="Kallen N."/>
            <person name="Kersten P."/>
            <person name="Kohler A."/>
            <person name="Kuees U."/>
            <person name="Kumar T.K.A."/>
            <person name="Kuo A."/>
            <person name="LaButti K."/>
            <person name="Larrondo L.F."/>
            <person name="Lindquist E."/>
            <person name="Ling A."/>
            <person name="Lombard V."/>
            <person name="Lucas S."/>
            <person name="Lundell T."/>
            <person name="Martin R."/>
            <person name="McLaughlin D.J."/>
            <person name="Morgenstern I."/>
            <person name="Morin E."/>
            <person name="Murat C."/>
            <person name="Nagy L.G."/>
            <person name="Nolan M."/>
            <person name="Ohm R.A."/>
            <person name="Patyshakuliyeva A."/>
            <person name="Rokas A."/>
            <person name="Ruiz-Duenas F.J."/>
            <person name="Sabat G."/>
            <person name="Salamov A."/>
            <person name="Samejima M."/>
            <person name="Schmutz J."/>
            <person name="Slot J.C."/>
            <person name="St John F."/>
            <person name="Stenlid J."/>
            <person name="Sun H."/>
            <person name="Sun S."/>
            <person name="Syed K."/>
            <person name="Tsang A."/>
            <person name="Wiebenga A."/>
            <person name="Young D."/>
            <person name="Pisabarro A."/>
            <person name="Eastwood D.C."/>
            <person name="Martin F."/>
            <person name="Cullen D."/>
            <person name="Grigoriev I.V."/>
            <person name="Hibbett D.S."/>
        </authorList>
    </citation>
    <scope>NUCLEOTIDE SEQUENCE [LARGE SCALE GENOMIC DNA]</scope>
    <source>
        <strain evidence="1 2">DJM-731 SS1</strain>
    </source>
</reference>
<dbReference type="HOGENOM" id="CLU_1102747_0_0_1"/>
<dbReference type="RefSeq" id="XP_040628547.1">
    <property type="nucleotide sequence ID" value="XM_040770257.1"/>
</dbReference>
<protein>
    <submittedName>
        <fullName evidence="1">Uncharacterized protein</fullName>
    </submittedName>
</protein>
<dbReference type="EMBL" id="JH795864">
    <property type="protein sequence ID" value="EJU01650.1"/>
    <property type="molecule type" value="Genomic_DNA"/>
</dbReference>
<dbReference type="AlphaFoldDB" id="M5G0J5"/>
<gene>
    <name evidence="1" type="ORF">DACRYDRAFT_116735</name>
</gene>
<proteinExistence type="predicted"/>